<dbReference type="GO" id="GO:0035973">
    <property type="term" value="P:aggrephagy"/>
    <property type="evidence" value="ECO:0007669"/>
    <property type="project" value="TreeGrafter"/>
</dbReference>
<evidence type="ECO:0000256" key="6">
    <source>
        <dbReference type="ARBA" id="ARBA00022801"/>
    </source>
</evidence>
<reference evidence="13 14" key="1">
    <citation type="submission" date="2024-04" db="EMBL/GenBank/DDBJ databases">
        <authorList>
            <consortium name="Genoscope - CEA"/>
            <person name="William W."/>
        </authorList>
    </citation>
    <scope>NUCLEOTIDE SEQUENCE [LARGE SCALE GENOMIC DNA]</scope>
</reference>
<comment type="function">
    <text evidence="11">Cysteine protease that plays a key role in autophagy by mediating both proteolytic activation and delipidation of ATG8 family proteins.</text>
</comment>
<evidence type="ECO:0000259" key="12">
    <source>
        <dbReference type="Pfam" id="PF03416"/>
    </source>
</evidence>
<dbReference type="InterPro" id="IPR038765">
    <property type="entry name" value="Papain-like_cys_pep_sf"/>
</dbReference>
<dbReference type="EMBL" id="CAXITT010000579">
    <property type="protein sequence ID" value="CAL1543844.1"/>
    <property type="molecule type" value="Genomic_DNA"/>
</dbReference>
<keyword evidence="7" id="KW-0788">Thiol protease</keyword>
<evidence type="ECO:0000256" key="7">
    <source>
        <dbReference type="ARBA" id="ARBA00022807"/>
    </source>
</evidence>
<sequence>MSSCDSLEHQIEQETIKMKAQSVWYSFRWNFKPKQTMKYDSPLFMLGKCYHRRKDDPSTEPEEGHFLKDFASRIWLTYRRHFYPIPGTSLNTDCGWGCMLRSGQMLIAQCLVTHYLTRDWRLYDSQTETQTTFYREIIRWFSDPIDTPSDKTPFCLHHLAKYGLNHHKKPGEWYGPTSVAYIFRDAFTHASQSLPILSQLCIYVAQDCTVYIKDVINLCTSKQRSESITSSSDSTQAEVNGDTFSEGSNDTWLRSLIILIPMRLGGEVMNEIYAPCVKGLLSQNNCMGIIGGKPKHSLYFLGWQEDKLIYLDPHLCRDAVDINDKNFSIETYHCLSPRKLTINKMDPSCTVGFYIRNAQEFKKFVQEVKEYISPPKQRGTYPLFIFSEGSHHDASGQDNILTDKGRVRVTHYHLDENGQRKRTFSKDSEEYVML</sequence>
<dbReference type="GO" id="GO:0016485">
    <property type="term" value="P:protein processing"/>
    <property type="evidence" value="ECO:0007669"/>
    <property type="project" value="TreeGrafter"/>
</dbReference>
<dbReference type="InterPro" id="IPR005078">
    <property type="entry name" value="Peptidase_C54"/>
</dbReference>
<keyword evidence="9 11" id="KW-0072">Autophagy</keyword>
<evidence type="ECO:0000256" key="1">
    <source>
        <dbReference type="ARBA" id="ARBA00004496"/>
    </source>
</evidence>
<comment type="catalytic activity">
    <reaction evidence="10">
        <text>[protein]-C-terminal L-amino acid-glycyl-phosphatidylethanolamide + H2O = [protein]-C-terminal L-amino acid-glycine + a 1,2-diacyl-sn-glycero-3-phosphoethanolamine</text>
        <dbReference type="Rhea" id="RHEA:67548"/>
        <dbReference type="Rhea" id="RHEA-COMP:17323"/>
        <dbReference type="Rhea" id="RHEA-COMP:17324"/>
        <dbReference type="ChEBI" id="CHEBI:15377"/>
        <dbReference type="ChEBI" id="CHEBI:64612"/>
        <dbReference type="ChEBI" id="CHEBI:172940"/>
        <dbReference type="ChEBI" id="CHEBI:172941"/>
    </reaction>
    <physiologicalReaction direction="left-to-right" evidence="10">
        <dbReference type="Rhea" id="RHEA:67549"/>
    </physiologicalReaction>
</comment>
<keyword evidence="8 11" id="KW-0653">Protein transport</keyword>
<name>A0AAV2IAR4_LYMST</name>
<dbReference type="InterPro" id="IPR046792">
    <property type="entry name" value="Peptidase_C54_cat"/>
</dbReference>
<evidence type="ECO:0000256" key="11">
    <source>
        <dbReference type="RuleBase" id="RU363115"/>
    </source>
</evidence>
<evidence type="ECO:0000256" key="5">
    <source>
        <dbReference type="ARBA" id="ARBA00022670"/>
    </source>
</evidence>
<dbReference type="GO" id="GO:0005737">
    <property type="term" value="C:cytoplasm"/>
    <property type="evidence" value="ECO:0007669"/>
    <property type="project" value="UniProtKB-SubCell"/>
</dbReference>
<dbReference type="EC" id="3.4.22.-" evidence="11"/>
<dbReference type="AlphaFoldDB" id="A0AAV2IAR4"/>
<dbReference type="Pfam" id="PF03416">
    <property type="entry name" value="Peptidase_C54"/>
    <property type="match status" value="1"/>
</dbReference>
<comment type="subcellular location">
    <subcellularLocation>
        <location evidence="1 11">Cytoplasm</location>
    </subcellularLocation>
</comment>
<evidence type="ECO:0000256" key="4">
    <source>
        <dbReference type="ARBA" id="ARBA00022490"/>
    </source>
</evidence>
<dbReference type="GO" id="GO:0004197">
    <property type="term" value="F:cysteine-type endopeptidase activity"/>
    <property type="evidence" value="ECO:0007669"/>
    <property type="project" value="TreeGrafter"/>
</dbReference>
<dbReference type="Proteomes" id="UP001497497">
    <property type="component" value="Unassembled WGS sequence"/>
</dbReference>
<dbReference type="SUPFAM" id="SSF54001">
    <property type="entry name" value="Cysteine proteinases"/>
    <property type="match status" value="1"/>
</dbReference>
<keyword evidence="5 11" id="KW-0645">Protease</keyword>
<dbReference type="PANTHER" id="PTHR22624">
    <property type="entry name" value="CYSTEINE PROTEASE ATG4"/>
    <property type="match status" value="1"/>
</dbReference>
<evidence type="ECO:0000256" key="2">
    <source>
        <dbReference type="ARBA" id="ARBA00010958"/>
    </source>
</evidence>
<accession>A0AAV2IAR4</accession>
<keyword evidence="14" id="KW-1185">Reference proteome</keyword>
<organism evidence="13 14">
    <name type="scientific">Lymnaea stagnalis</name>
    <name type="common">Great pond snail</name>
    <name type="synonym">Helix stagnalis</name>
    <dbReference type="NCBI Taxonomy" id="6523"/>
    <lineage>
        <taxon>Eukaryota</taxon>
        <taxon>Metazoa</taxon>
        <taxon>Spiralia</taxon>
        <taxon>Lophotrochozoa</taxon>
        <taxon>Mollusca</taxon>
        <taxon>Gastropoda</taxon>
        <taxon>Heterobranchia</taxon>
        <taxon>Euthyneura</taxon>
        <taxon>Panpulmonata</taxon>
        <taxon>Hygrophila</taxon>
        <taxon>Lymnaeoidea</taxon>
        <taxon>Lymnaeidae</taxon>
        <taxon>Lymnaea</taxon>
    </lineage>
</organism>
<keyword evidence="6 11" id="KW-0378">Hydrolase</keyword>
<proteinExistence type="inferred from homology"/>
<evidence type="ECO:0000256" key="8">
    <source>
        <dbReference type="ARBA" id="ARBA00022927"/>
    </source>
</evidence>
<comment type="similarity">
    <text evidence="2 11">Belongs to the peptidase C54 family.</text>
</comment>
<evidence type="ECO:0000256" key="9">
    <source>
        <dbReference type="ARBA" id="ARBA00023006"/>
    </source>
</evidence>
<evidence type="ECO:0000313" key="13">
    <source>
        <dbReference type="EMBL" id="CAL1543844.1"/>
    </source>
</evidence>
<evidence type="ECO:0000313" key="14">
    <source>
        <dbReference type="Proteomes" id="UP001497497"/>
    </source>
</evidence>
<dbReference type="PANTHER" id="PTHR22624:SF52">
    <property type="entry name" value="CYSTEINE PROTEASE"/>
    <property type="match status" value="1"/>
</dbReference>
<feature type="domain" description="Peptidase C54 catalytic" evidence="12">
    <location>
        <begin position="65"/>
        <end position="366"/>
    </location>
</feature>
<keyword evidence="4 11" id="KW-0963">Cytoplasm</keyword>
<dbReference type="GO" id="GO:0000423">
    <property type="term" value="P:mitophagy"/>
    <property type="evidence" value="ECO:0007669"/>
    <property type="project" value="TreeGrafter"/>
</dbReference>
<dbReference type="GO" id="GO:0015031">
    <property type="term" value="P:protein transport"/>
    <property type="evidence" value="ECO:0007669"/>
    <property type="project" value="UniProtKB-KW"/>
</dbReference>
<evidence type="ECO:0000256" key="10">
    <source>
        <dbReference type="ARBA" id="ARBA00029362"/>
    </source>
</evidence>
<evidence type="ECO:0000256" key="3">
    <source>
        <dbReference type="ARBA" id="ARBA00022448"/>
    </source>
</evidence>
<comment type="caution">
    <text evidence="13">The sequence shown here is derived from an EMBL/GenBank/DDBJ whole genome shotgun (WGS) entry which is preliminary data.</text>
</comment>
<dbReference type="GO" id="GO:0019786">
    <property type="term" value="F:protein-phosphatidylethanolamide deconjugating activity"/>
    <property type="evidence" value="ECO:0007669"/>
    <property type="project" value="InterPro"/>
</dbReference>
<dbReference type="GO" id="GO:0034727">
    <property type="term" value="P:piecemeal microautophagy of the nucleus"/>
    <property type="evidence" value="ECO:0007669"/>
    <property type="project" value="TreeGrafter"/>
</dbReference>
<gene>
    <name evidence="13" type="ORF">GSLYS_00017357001</name>
</gene>
<dbReference type="GO" id="GO:0000045">
    <property type="term" value="P:autophagosome assembly"/>
    <property type="evidence" value="ECO:0007669"/>
    <property type="project" value="TreeGrafter"/>
</dbReference>
<keyword evidence="3" id="KW-0813">Transport</keyword>
<protein>
    <recommendedName>
        <fullName evidence="11">Cysteine protease</fullName>
        <ecNumber evidence="11">3.4.22.-</ecNumber>
    </recommendedName>
</protein>